<gene>
    <name evidence="1" type="ORF">C41B8_13685</name>
</gene>
<dbReference type="eggNOG" id="COG1917">
    <property type="taxonomic scope" value="Bacteria"/>
</dbReference>
<evidence type="ECO:0000313" key="2">
    <source>
        <dbReference type="Proteomes" id="UP000028302"/>
    </source>
</evidence>
<organism evidence="1 2">
    <name type="scientific">Salinisphaera hydrothermalis (strain C41B8)</name>
    <dbReference type="NCBI Taxonomy" id="1304275"/>
    <lineage>
        <taxon>Bacteria</taxon>
        <taxon>Pseudomonadati</taxon>
        <taxon>Pseudomonadota</taxon>
        <taxon>Gammaproteobacteria</taxon>
        <taxon>Salinisphaerales</taxon>
        <taxon>Salinisphaeraceae</taxon>
        <taxon>Salinisphaera</taxon>
    </lineage>
</organism>
<dbReference type="AlphaFoldDB" id="A0A084IIY6"/>
<sequence>MRLPETLRRRLLAWAQDYHSEARPSDFLIQNENGPYLARWYVIRQGRRWLDRSPAIRRLDLEHENPRVDGHRRNVFVHQFLASDDDRALHDHPWPWITIILDGEYLEHVPADARHPGGPTVAHRRRAGDVVMRYNAVRPHRIELINHRPTTTLSLTGRKRREWGFYCRQGWRHWRDFTATDGRGGSRL</sequence>
<name>A0A084IIY6_SALHC</name>
<comment type="caution">
    <text evidence="1">The sequence shown here is derived from an EMBL/GenBank/DDBJ whole genome shotgun (WGS) entry which is preliminary data.</text>
</comment>
<dbReference type="EMBL" id="APNK01000024">
    <property type="protein sequence ID" value="KEZ76670.1"/>
    <property type="molecule type" value="Genomic_DNA"/>
</dbReference>
<dbReference type="STRING" id="1304275.C41B8_13685"/>
<dbReference type="RefSeq" id="WP_051883529.1">
    <property type="nucleotide sequence ID" value="NZ_APNK01000024.1"/>
</dbReference>
<reference evidence="1 2" key="1">
    <citation type="submission" date="2013-03" db="EMBL/GenBank/DDBJ databases">
        <title>Salinisphaera hydrothermalis C41B8 Genome Sequencing.</title>
        <authorList>
            <person name="Li C."/>
            <person name="Lai Q."/>
            <person name="Shao Z."/>
        </authorList>
    </citation>
    <scope>NUCLEOTIDE SEQUENCE [LARGE SCALE GENOMIC DNA]</scope>
    <source>
        <strain evidence="1 2">C41B8</strain>
    </source>
</reference>
<dbReference type="OrthoDB" id="950196at2"/>
<accession>A0A084IIY6</accession>
<protein>
    <submittedName>
        <fullName evidence="1">Uncharacterized protein</fullName>
    </submittedName>
</protein>
<keyword evidence="2" id="KW-1185">Reference proteome</keyword>
<dbReference type="PATRIC" id="fig|1304275.5.peg.2798"/>
<dbReference type="SUPFAM" id="SSF51182">
    <property type="entry name" value="RmlC-like cupins"/>
    <property type="match status" value="1"/>
</dbReference>
<proteinExistence type="predicted"/>
<dbReference type="InterPro" id="IPR011051">
    <property type="entry name" value="RmlC_Cupin_sf"/>
</dbReference>
<evidence type="ECO:0000313" key="1">
    <source>
        <dbReference type="EMBL" id="KEZ76670.1"/>
    </source>
</evidence>
<dbReference type="Proteomes" id="UP000028302">
    <property type="component" value="Unassembled WGS sequence"/>
</dbReference>